<dbReference type="Pfam" id="PF13041">
    <property type="entry name" value="PPR_2"/>
    <property type="match status" value="2"/>
</dbReference>
<organism evidence="11 12">
    <name type="scientific">Ilex paraguariensis</name>
    <name type="common">yerba mate</name>
    <dbReference type="NCBI Taxonomy" id="185542"/>
    <lineage>
        <taxon>Eukaryota</taxon>
        <taxon>Viridiplantae</taxon>
        <taxon>Streptophyta</taxon>
        <taxon>Embryophyta</taxon>
        <taxon>Tracheophyta</taxon>
        <taxon>Spermatophyta</taxon>
        <taxon>Magnoliopsida</taxon>
        <taxon>eudicotyledons</taxon>
        <taxon>Gunneridae</taxon>
        <taxon>Pentapetalae</taxon>
        <taxon>asterids</taxon>
        <taxon>campanulids</taxon>
        <taxon>Aquifoliales</taxon>
        <taxon>Aquifoliaceae</taxon>
        <taxon>Ilex</taxon>
    </lineage>
</organism>
<evidence type="ECO:0000256" key="4">
    <source>
        <dbReference type="ARBA" id="ARBA00022692"/>
    </source>
</evidence>
<dbReference type="AlphaFoldDB" id="A0ABC8R4A3"/>
<dbReference type="InterPro" id="IPR011990">
    <property type="entry name" value="TPR-like_helical_dom_sf"/>
</dbReference>
<keyword evidence="6 10" id="KW-1133">Transmembrane helix</keyword>
<evidence type="ECO:0000256" key="8">
    <source>
        <dbReference type="ARBA" id="ARBA00023136"/>
    </source>
</evidence>
<evidence type="ECO:0000256" key="7">
    <source>
        <dbReference type="ARBA" id="ARBA00023034"/>
    </source>
</evidence>
<evidence type="ECO:0008006" key="13">
    <source>
        <dbReference type="Google" id="ProtNLM"/>
    </source>
</evidence>
<dbReference type="PANTHER" id="PTHR32044:SF77">
    <property type="entry name" value="GLUCOMANNAN 4-BETA-MANNOSYLTRANSFERASE 9"/>
    <property type="match status" value="1"/>
</dbReference>
<keyword evidence="4 10" id="KW-0812">Transmembrane</keyword>
<dbReference type="Gene3D" id="1.25.40.10">
    <property type="entry name" value="Tetratricopeptide repeat domain"/>
    <property type="match status" value="2"/>
</dbReference>
<keyword evidence="3" id="KW-0808">Transferase</keyword>
<protein>
    <recommendedName>
        <fullName evidence="13">Pentatricopeptide repeat-containing protein</fullName>
    </recommendedName>
</protein>
<reference evidence="11 12" key="1">
    <citation type="submission" date="2024-02" db="EMBL/GenBank/DDBJ databases">
        <authorList>
            <person name="Vignale AGUSTIN F."/>
            <person name="Sosa J E."/>
            <person name="Modenutti C."/>
        </authorList>
    </citation>
    <scope>NUCLEOTIDE SEQUENCE [LARGE SCALE GENOMIC DNA]</scope>
</reference>
<dbReference type="InterPro" id="IPR002885">
    <property type="entry name" value="PPR_rpt"/>
</dbReference>
<evidence type="ECO:0000313" key="11">
    <source>
        <dbReference type="EMBL" id="CAK9138390.1"/>
    </source>
</evidence>
<feature type="repeat" description="PPR" evidence="9">
    <location>
        <begin position="168"/>
        <end position="202"/>
    </location>
</feature>
<dbReference type="EMBL" id="CAUOFW020000886">
    <property type="protein sequence ID" value="CAK9138390.1"/>
    <property type="molecule type" value="Genomic_DNA"/>
</dbReference>
<evidence type="ECO:0000256" key="6">
    <source>
        <dbReference type="ARBA" id="ARBA00022989"/>
    </source>
</evidence>
<sequence>MAGMGAAPNVQTYNTQIDRYGQSYQFERCFEILEEMENKGLKLNVLSCDSVINCLCKDGRLLEVEVILKTMEDGRVSTNAQIYNMLIDGHCIGGKMRDASRFFKEMLRNDITLTLVIKDQNFVLGLCKKDKVAEAEEMALQIKSKEHGDVKKAFALHHEMLNRGIHPDRMTYNSLIMGCFKEGKFQEANNIVGDMKTGGLNGFLPSFSICNVLTSGLREEGKLEEAAIICSEMSLKRLGDWSTSEYLAAVKNELPSTFKTYSYQQHCWSCGPANLFRKMKVSLWMKVHVIYSFFLVRKIVAHIVTFGFYCIVLPATVLVPEVEVPSWGAVYILSIITILNAIGTPRSLHLLVFWILFENVISLHRTNTAFIGLLEAGRMSEWVVTENLGDALKLKSAFKAFKRPWVRI</sequence>
<evidence type="ECO:0000256" key="3">
    <source>
        <dbReference type="ARBA" id="ARBA00022679"/>
    </source>
</evidence>
<name>A0ABC8R4A3_9AQUA</name>
<proteinExistence type="predicted"/>
<evidence type="ECO:0000256" key="5">
    <source>
        <dbReference type="ARBA" id="ARBA00022737"/>
    </source>
</evidence>
<keyword evidence="8 10" id="KW-0472">Membrane</keyword>
<accession>A0ABC8R4A3</accession>
<dbReference type="Pfam" id="PF12854">
    <property type="entry name" value="PPR_1"/>
    <property type="match status" value="1"/>
</dbReference>
<comment type="caution">
    <text evidence="11">The sequence shown here is derived from an EMBL/GenBank/DDBJ whole genome shotgun (WGS) entry which is preliminary data.</text>
</comment>
<dbReference type="PROSITE" id="PS51375">
    <property type="entry name" value="PPR"/>
    <property type="match status" value="3"/>
</dbReference>
<feature type="transmembrane region" description="Helical" evidence="10">
    <location>
        <begin position="331"/>
        <end position="357"/>
    </location>
</feature>
<dbReference type="Proteomes" id="UP001642360">
    <property type="component" value="Unassembled WGS sequence"/>
</dbReference>
<evidence type="ECO:0000256" key="9">
    <source>
        <dbReference type="PROSITE-ProRule" id="PRU00708"/>
    </source>
</evidence>
<keyword evidence="12" id="KW-1185">Reference proteome</keyword>
<evidence type="ECO:0000256" key="2">
    <source>
        <dbReference type="ARBA" id="ARBA00022676"/>
    </source>
</evidence>
<feature type="repeat" description="PPR" evidence="9">
    <location>
        <begin position="79"/>
        <end position="113"/>
    </location>
</feature>
<keyword evidence="5" id="KW-0677">Repeat</keyword>
<feature type="repeat" description="PPR" evidence="9">
    <location>
        <begin position="9"/>
        <end position="43"/>
    </location>
</feature>
<dbReference type="GO" id="GO:0000139">
    <property type="term" value="C:Golgi membrane"/>
    <property type="evidence" value="ECO:0007669"/>
    <property type="project" value="UniProtKB-SubCell"/>
</dbReference>
<dbReference type="GO" id="GO:0016757">
    <property type="term" value="F:glycosyltransferase activity"/>
    <property type="evidence" value="ECO:0007669"/>
    <property type="project" value="UniProtKB-KW"/>
</dbReference>
<evidence type="ECO:0000313" key="12">
    <source>
        <dbReference type="Proteomes" id="UP001642360"/>
    </source>
</evidence>
<comment type="subcellular location">
    <subcellularLocation>
        <location evidence="1">Golgi apparatus membrane</location>
    </subcellularLocation>
</comment>
<gene>
    <name evidence="11" type="ORF">ILEXP_LOCUS5732</name>
</gene>
<evidence type="ECO:0000256" key="10">
    <source>
        <dbReference type="SAM" id="Phobius"/>
    </source>
</evidence>
<dbReference type="PANTHER" id="PTHR32044">
    <property type="entry name" value="GLUCOMANNAN 4-BETA-MANNOSYLTRANSFERASE 9"/>
    <property type="match status" value="1"/>
</dbReference>
<keyword evidence="7" id="KW-0333">Golgi apparatus</keyword>
<dbReference type="NCBIfam" id="TIGR00756">
    <property type="entry name" value="PPR"/>
    <property type="match status" value="5"/>
</dbReference>
<keyword evidence="2" id="KW-0328">Glycosyltransferase</keyword>
<evidence type="ECO:0000256" key="1">
    <source>
        <dbReference type="ARBA" id="ARBA00004394"/>
    </source>
</evidence>